<evidence type="ECO:0000256" key="6">
    <source>
        <dbReference type="ARBA" id="ARBA00023242"/>
    </source>
</evidence>
<dbReference type="SUPFAM" id="SSF57756">
    <property type="entry name" value="Retrovirus zinc finger-like domains"/>
    <property type="match status" value="1"/>
</dbReference>
<dbReference type="OrthoDB" id="8026949at2759"/>
<keyword evidence="6" id="KW-0539">Nucleus</keyword>
<dbReference type="PANTHER" id="PTHR13316">
    <property type="entry name" value="ZINC FINGER, CCHC DOMAIN CONTAINING 8"/>
    <property type="match status" value="1"/>
</dbReference>
<dbReference type="InterPro" id="IPR052115">
    <property type="entry name" value="NEXT_complex_subunit_ZCCHC8"/>
</dbReference>
<reference evidence="10 11" key="1">
    <citation type="submission" date="2016-07" db="EMBL/GenBank/DDBJ databases">
        <title>Pervasive Adenine N6-methylation of Active Genes in Fungi.</title>
        <authorList>
            <consortium name="DOE Joint Genome Institute"/>
            <person name="Mondo S.J."/>
            <person name="Dannebaum R.O."/>
            <person name="Kuo R.C."/>
            <person name="Labutti K."/>
            <person name="Haridas S."/>
            <person name="Kuo A."/>
            <person name="Salamov A."/>
            <person name="Ahrendt S.R."/>
            <person name="Lipzen A."/>
            <person name="Sullivan W."/>
            <person name="Andreopoulos W.B."/>
            <person name="Clum A."/>
            <person name="Lindquist E."/>
            <person name="Daum C."/>
            <person name="Ramamoorthy G.K."/>
            <person name="Gryganskyi A."/>
            <person name="Culley D."/>
            <person name="Magnuson J.K."/>
            <person name="James T.Y."/>
            <person name="O'Malley M.A."/>
            <person name="Stajich J.E."/>
            <person name="Spatafora J.W."/>
            <person name="Visel A."/>
            <person name="Grigoriev I.V."/>
        </authorList>
    </citation>
    <scope>NUCLEOTIDE SEQUENCE [LARGE SCALE GENOMIC DNA]</scope>
    <source>
        <strain evidence="10 11">ATCC 12442</strain>
    </source>
</reference>
<feature type="compositionally biased region" description="Acidic residues" evidence="8">
    <location>
        <begin position="483"/>
        <end position="496"/>
    </location>
</feature>
<keyword evidence="4 7" id="KW-0863">Zinc-finger</keyword>
<gene>
    <name evidence="10" type="ORF">DL89DRAFT_294084</name>
</gene>
<accession>A0A1Y1W497</accession>
<evidence type="ECO:0000256" key="4">
    <source>
        <dbReference type="ARBA" id="ARBA00022771"/>
    </source>
</evidence>
<proteinExistence type="inferred from homology"/>
<dbReference type="EMBL" id="MCFD01000010">
    <property type="protein sequence ID" value="ORX68145.1"/>
    <property type="molecule type" value="Genomic_DNA"/>
</dbReference>
<comment type="caution">
    <text evidence="10">The sequence shown here is derived from an EMBL/GenBank/DDBJ whole genome shotgun (WGS) entry which is preliminary data.</text>
</comment>
<evidence type="ECO:0000256" key="2">
    <source>
        <dbReference type="ARBA" id="ARBA00007497"/>
    </source>
</evidence>
<evidence type="ECO:0000256" key="8">
    <source>
        <dbReference type="SAM" id="MobiDB-lite"/>
    </source>
</evidence>
<dbReference type="InterPro" id="IPR001878">
    <property type="entry name" value="Znf_CCHC"/>
</dbReference>
<feature type="domain" description="CCHC-type" evidence="9">
    <location>
        <begin position="151"/>
        <end position="165"/>
    </location>
</feature>
<dbReference type="GO" id="GO:0005654">
    <property type="term" value="C:nucleoplasm"/>
    <property type="evidence" value="ECO:0007669"/>
    <property type="project" value="UniProtKB-SubCell"/>
</dbReference>
<sequence length="496" mass="55342">MICTTPDAGSASACKLCETKAVDPNFLLFVQFGSALSASKRQKIEQYINAVIYPRQQPSSRKRSRYDYDYDYSYDSEYSDYSNYNRRKRQRTANGYRQIAQSNGSSTLVVYDQNAGFTLDTTTDVLDTPLDYTHGVTSVLGASAGGLGNPCFNCSIPGHELRDCPWPLDNDRIEASRLEFKDKKGIGAFDSRLYLAVEEGRRLDGMRQRFRPGQMSERLREALGLGEDEVASFVVSMRYAGYPPAYLGSFEGQDPMEARPREVPPPTPALKVYDGIEDHSSELDQAAAIKLHDPDHNSATGGGEKDVITDDEEEGAISDDEEEGAIDDADDRTQPSVPQPPRNIPLVHYQGLDLSMLDFDHMGKPKPQRQSQMPDYYNHNNAGYQYGEDDWSGMLNSYYRQADIYNPQPLQYWQQPMPYGQPIAQPPPPPADLPPPPPPPVDPRDQPGISRLASEEHPLTGIPTRDRATQNQQSTTEQAPSDGELEDGECDMDTDD</sequence>
<feature type="region of interest" description="Disordered" evidence="8">
    <location>
        <begin position="412"/>
        <end position="496"/>
    </location>
</feature>
<feature type="compositionally biased region" description="Pro residues" evidence="8">
    <location>
        <begin position="424"/>
        <end position="441"/>
    </location>
</feature>
<evidence type="ECO:0000259" key="9">
    <source>
        <dbReference type="PROSITE" id="PS50158"/>
    </source>
</evidence>
<comment type="similarity">
    <text evidence="2">Belongs to the ZCCHC8 family.</text>
</comment>
<dbReference type="InterPro" id="IPR006568">
    <property type="entry name" value="PSP_pro-rich"/>
</dbReference>
<evidence type="ECO:0000256" key="7">
    <source>
        <dbReference type="PROSITE-ProRule" id="PRU00047"/>
    </source>
</evidence>
<feature type="compositionally biased region" description="Polar residues" evidence="8">
    <location>
        <begin position="469"/>
        <end position="479"/>
    </location>
</feature>
<dbReference type="GO" id="GO:0008270">
    <property type="term" value="F:zinc ion binding"/>
    <property type="evidence" value="ECO:0007669"/>
    <property type="project" value="UniProtKB-KW"/>
</dbReference>
<dbReference type="Pfam" id="PF04046">
    <property type="entry name" value="PSP"/>
    <property type="match status" value="1"/>
</dbReference>
<keyword evidence="3" id="KW-0479">Metal-binding</keyword>
<dbReference type="SMART" id="SM00581">
    <property type="entry name" value="PSP"/>
    <property type="match status" value="1"/>
</dbReference>
<evidence type="ECO:0000256" key="3">
    <source>
        <dbReference type="ARBA" id="ARBA00022723"/>
    </source>
</evidence>
<organism evidence="10 11">
    <name type="scientific">Linderina pennispora</name>
    <dbReference type="NCBI Taxonomy" id="61395"/>
    <lineage>
        <taxon>Eukaryota</taxon>
        <taxon>Fungi</taxon>
        <taxon>Fungi incertae sedis</taxon>
        <taxon>Zoopagomycota</taxon>
        <taxon>Kickxellomycotina</taxon>
        <taxon>Kickxellomycetes</taxon>
        <taxon>Kickxellales</taxon>
        <taxon>Kickxellaceae</taxon>
        <taxon>Linderina</taxon>
    </lineage>
</organism>
<dbReference type="STRING" id="61395.A0A1Y1W497"/>
<name>A0A1Y1W497_9FUNG</name>
<dbReference type="GeneID" id="63807114"/>
<keyword evidence="5" id="KW-0862">Zinc</keyword>
<dbReference type="InterPro" id="IPR036875">
    <property type="entry name" value="Znf_CCHC_sf"/>
</dbReference>
<protein>
    <recommendedName>
        <fullName evidence="9">CCHC-type domain-containing protein</fullName>
    </recommendedName>
</protein>
<feature type="region of interest" description="Disordered" evidence="8">
    <location>
        <begin position="358"/>
        <end position="380"/>
    </location>
</feature>
<dbReference type="GO" id="GO:0003723">
    <property type="term" value="F:RNA binding"/>
    <property type="evidence" value="ECO:0007669"/>
    <property type="project" value="TreeGrafter"/>
</dbReference>
<dbReference type="PANTHER" id="PTHR13316:SF0">
    <property type="entry name" value="ZINC FINGER CCHC DOMAIN-CONTAINING PROTEIN 8"/>
    <property type="match status" value="1"/>
</dbReference>
<evidence type="ECO:0000256" key="1">
    <source>
        <dbReference type="ARBA" id="ARBA00004642"/>
    </source>
</evidence>
<comment type="subcellular location">
    <subcellularLocation>
        <location evidence="1">Nucleus</location>
        <location evidence="1">Nucleoplasm</location>
    </subcellularLocation>
</comment>
<evidence type="ECO:0000256" key="5">
    <source>
        <dbReference type="ARBA" id="ARBA00022833"/>
    </source>
</evidence>
<feature type="compositionally biased region" description="Basic and acidic residues" evidence="8">
    <location>
        <begin position="453"/>
        <end position="468"/>
    </location>
</feature>
<feature type="compositionally biased region" description="Polar residues" evidence="8">
    <location>
        <begin position="368"/>
        <end position="380"/>
    </location>
</feature>
<dbReference type="GO" id="GO:0071013">
    <property type="term" value="C:catalytic step 2 spliceosome"/>
    <property type="evidence" value="ECO:0007669"/>
    <property type="project" value="TreeGrafter"/>
</dbReference>
<feature type="compositionally biased region" description="Acidic residues" evidence="8">
    <location>
        <begin position="309"/>
        <end position="330"/>
    </location>
</feature>
<dbReference type="AlphaFoldDB" id="A0A1Y1W497"/>
<dbReference type="Proteomes" id="UP000193922">
    <property type="component" value="Unassembled WGS sequence"/>
</dbReference>
<feature type="region of interest" description="Disordered" evidence="8">
    <location>
        <begin position="292"/>
        <end position="345"/>
    </location>
</feature>
<keyword evidence="11" id="KW-1185">Reference proteome</keyword>
<dbReference type="PROSITE" id="PS50158">
    <property type="entry name" value="ZF_CCHC"/>
    <property type="match status" value="1"/>
</dbReference>
<evidence type="ECO:0000313" key="11">
    <source>
        <dbReference type="Proteomes" id="UP000193922"/>
    </source>
</evidence>
<evidence type="ECO:0000313" key="10">
    <source>
        <dbReference type="EMBL" id="ORX68145.1"/>
    </source>
</evidence>
<dbReference type="RefSeq" id="XP_040741959.1">
    <property type="nucleotide sequence ID" value="XM_040890466.1"/>
</dbReference>